<gene>
    <name evidence="2" type="ORF">SFRICE_036804</name>
</gene>
<dbReference type="InterPro" id="IPR001810">
    <property type="entry name" value="F-box_dom"/>
</dbReference>
<proteinExistence type="predicted"/>
<name>A0A2H1X125_SPOFR</name>
<dbReference type="AlphaFoldDB" id="A0A2H1X125"/>
<protein>
    <submittedName>
        <fullName evidence="2">SFRICE_036804</fullName>
    </submittedName>
</protein>
<organism evidence="2">
    <name type="scientific">Spodoptera frugiperda</name>
    <name type="common">Fall armyworm</name>
    <dbReference type="NCBI Taxonomy" id="7108"/>
    <lineage>
        <taxon>Eukaryota</taxon>
        <taxon>Metazoa</taxon>
        <taxon>Ecdysozoa</taxon>
        <taxon>Arthropoda</taxon>
        <taxon>Hexapoda</taxon>
        <taxon>Insecta</taxon>
        <taxon>Pterygota</taxon>
        <taxon>Neoptera</taxon>
        <taxon>Endopterygota</taxon>
        <taxon>Lepidoptera</taxon>
        <taxon>Glossata</taxon>
        <taxon>Ditrysia</taxon>
        <taxon>Noctuoidea</taxon>
        <taxon>Noctuidae</taxon>
        <taxon>Amphipyrinae</taxon>
        <taxon>Spodoptera</taxon>
    </lineage>
</organism>
<feature type="domain" description="F-box" evidence="1">
    <location>
        <begin position="1"/>
        <end position="47"/>
    </location>
</feature>
<sequence>MCIEQLPLETLMDILIKTDGITLGKCRRVCKRWKEVIDKMDHLWAKMCRTEFEYSSFIARNKSGRDCRWYHLYRNLTTWEIVQSFDIRIRDFYKFAIHDKHHALPVDFGVLSLRETRGLVVYDMHTLRHIPAVVPEKDCMKVSHNDYNTALLLKSGILLQRTVENLTEMSEAFFSNAKSFVLSDKGIYFFKDRDVFVCDLMAKNLESKLMLHCDYDIKQLNYFKDKVYIFTTCGKIVSIDKKGTVTTKAINIPPEWMRQIKHVQAVDDRNFVCYSRNLFKIETDKYQHLYLEFPPITALFFYGDFVLIATRAGEILLYRLSSQQANIKPIFEKLAELPEGRFAVQLEVCERKVGPVIIAATFFDIIILEIDFFPEDRERRSRFTNNKLFLYKRLMRLRDRLRVDVPSVNAIA</sequence>
<dbReference type="EMBL" id="ODYU01012530">
    <property type="protein sequence ID" value="SOQ58896.1"/>
    <property type="molecule type" value="Genomic_DNA"/>
</dbReference>
<dbReference type="SMART" id="SM00256">
    <property type="entry name" value="FBOX"/>
    <property type="match status" value="1"/>
</dbReference>
<dbReference type="InterPro" id="IPR036047">
    <property type="entry name" value="F-box-like_dom_sf"/>
</dbReference>
<accession>A0A2H1X125</accession>
<evidence type="ECO:0000313" key="2">
    <source>
        <dbReference type="EMBL" id="SOQ58896.1"/>
    </source>
</evidence>
<evidence type="ECO:0000259" key="1">
    <source>
        <dbReference type="PROSITE" id="PS50181"/>
    </source>
</evidence>
<dbReference type="Pfam" id="PF12937">
    <property type="entry name" value="F-box-like"/>
    <property type="match status" value="1"/>
</dbReference>
<dbReference type="Gene3D" id="1.20.1280.50">
    <property type="match status" value="1"/>
</dbReference>
<dbReference type="SUPFAM" id="SSF81383">
    <property type="entry name" value="F-box domain"/>
    <property type="match status" value="1"/>
</dbReference>
<dbReference type="PROSITE" id="PS50181">
    <property type="entry name" value="FBOX"/>
    <property type="match status" value="1"/>
</dbReference>
<reference evidence="2" key="1">
    <citation type="submission" date="2016-07" db="EMBL/GenBank/DDBJ databases">
        <authorList>
            <person name="Bretaudeau A."/>
        </authorList>
    </citation>
    <scope>NUCLEOTIDE SEQUENCE</scope>
    <source>
        <strain evidence="2">Rice</strain>
        <tissue evidence="2">Whole body</tissue>
    </source>
</reference>